<accession>A0ABX8GV88</accession>
<sequence length="157" mass="18359">MKNIKNTLLTFLLISLPFINFANNENGKKDEDDDDKKKNSKASSYDHFNIAPKVKTAPFIKDLSSEHSLELFKDGKKKMLIDAETDNILYNNLKEGEDYLRVYTDHTDGLKCIIIWHIEKVDKETGEIDWKKYTYKKYSEIGWRPTTNDNTKVEAFK</sequence>
<evidence type="ECO:0000256" key="1">
    <source>
        <dbReference type="SAM" id="SignalP"/>
    </source>
</evidence>
<proteinExistence type="predicted"/>
<keyword evidence="3" id="KW-1185">Reference proteome</keyword>
<feature type="chain" id="PRO_5045187386" evidence="1">
    <location>
        <begin position="23"/>
        <end position="157"/>
    </location>
</feature>
<protein>
    <submittedName>
        <fullName evidence="2">Uncharacterized protein</fullName>
    </submittedName>
</protein>
<evidence type="ECO:0000313" key="2">
    <source>
        <dbReference type="EMBL" id="QWG07137.1"/>
    </source>
</evidence>
<dbReference type="RefSeq" id="WP_144074538.1">
    <property type="nucleotide sequence ID" value="NZ_CP076128.1"/>
</dbReference>
<evidence type="ECO:0000313" key="3">
    <source>
        <dbReference type="Proteomes" id="UP000682802"/>
    </source>
</evidence>
<keyword evidence="1" id="KW-0732">Signal</keyword>
<organism evidence="2 3">
    <name type="scientific">Flammeovirga kamogawensis</name>
    <dbReference type="NCBI Taxonomy" id="373891"/>
    <lineage>
        <taxon>Bacteria</taxon>
        <taxon>Pseudomonadati</taxon>
        <taxon>Bacteroidota</taxon>
        <taxon>Cytophagia</taxon>
        <taxon>Cytophagales</taxon>
        <taxon>Flammeovirgaceae</taxon>
        <taxon>Flammeovirga</taxon>
    </lineage>
</organism>
<dbReference type="EMBL" id="CP076128">
    <property type="protein sequence ID" value="QWG07137.1"/>
    <property type="molecule type" value="Genomic_DNA"/>
</dbReference>
<dbReference type="Proteomes" id="UP000682802">
    <property type="component" value="Chromosome 1"/>
</dbReference>
<gene>
    <name evidence="2" type="ORF">KM029_17825</name>
</gene>
<name>A0ABX8GV88_9BACT</name>
<feature type="signal peptide" evidence="1">
    <location>
        <begin position="1"/>
        <end position="22"/>
    </location>
</feature>
<reference evidence="2 3" key="1">
    <citation type="submission" date="2021-05" db="EMBL/GenBank/DDBJ databases">
        <title>Comparative genomic studies on the polysaccharide-degrading batcterial strains of the Flammeovirga genus.</title>
        <authorList>
            <person name="Zewei F."/>
            <person name="Zheng Z."/>
            <person name="Yu L."/>
            <person name="Ruyue G."/>
            <person name="Yanhong M."/>
            <person name="Yuanyuan C."/>
            <person name="Jingyan G."/>
            <person name="Wenjun H."/>
        </authorList>
    </citation>
    <scope>NUCLEOTIDE SEQUENCE [LARGE SCALE GENOMIC DNA]</scope>
    <source>
        <strain evidence="2 3">YS10</strain>
    </source>
</reference>